<dbReference type="Gene3D" id="6.10.140.1270">
    <property type="match status" value="1"/>
</dbReference>
<dbReference type="Pfam" id="PF08313">
    <property type="entry name" value="SCA7"/>
    <property type="match status" value="1"/>
</dbReference>
<feature type="compositionally biased region" description="Basic and acidic residues" evidence="1">
    <location>
        <begin position="575"/>
        <end position="584"/>
    </location>
</feature>
<dbReference type="Proteomes" id="UP000823405">
    <property type="component" value="Unassembled WGS sequence"/>
</dbReference>
<accession>A0A9P6UFM3</accession>
<feature type="domain" description="SCA7" evidence="3">
    <location>
        <begin position="595"/>
        <end position="662"/>
    </location>
</feature>
<evidence type="ECO:0000259" key="3">
    <source>
        <dbReference type="PROSITE" id="PS51505"/>
    </source>
</evidence>
<dbReference type="PROSITE" id="PS51505">
    <property type="entry name" value="SCA7"/>
    <property type="match status" value="1"/>
</dbReference>
<evidence type="ECO:0000256" key="2">
    <source>
        <dbReference type="SAM" id="SignalP"/>
    </source>
</evidence>
<feature type="signal peptide" evidence="2">
    <location>
        <begin position="1"/>
        <end position="18"/>
    </location>
</feature>
<dbReference type="InterPro" id="IPR037804">
    <property type="entry name" value="SGF73"/>
</dbReference>
<feature type="non-terminal residue" evidence="4">
    <location>
        <position position="745"/>
    </location>
</feature>
<evidence type="ECO:0000313" key="5">
    <source>
        <dbReference type="Proteomes" id="UP000823405"/>
    </source>
</evidence>
<dbReference type="GO" id="GO:0000124">
    <property type="term" value="C:SAGA complex"/>
    <property type="evidence" value="ECO:0007669"/>
    <property type="project" value="InterPro"/>
</dbReference>
<reference evidence="4" key="1">
    <citation type="journal article" date="2020" name="Fungal Divers.">
        <title>Resolving the Mortierellaceae phylogeny through synthesis of multi-gene phylogenetics and phylogenomics.</title>
        <authorList>
            <person name="Vandepol N."/>
            <person name="Liber J."/>
            <person name="Desiro A."/>
            <person name="Na H."/>
            <person name="Kennedy M."/>
            <person name="Barry K."/>
            <person name="Grigoriev I.V."/>
            <person name="Miller A.N."/>
            <person name="O'Donnell K."/>
            <person name="Stajich J.E."/>
            <person name="Bonito G."/>
        </authorList>
    </citation>
    <scope>NUCLEOTIDE SEQUENCE</scope>
    <source>
        <strain evidence="4">NVP60</strain>
    </source>
</reference>
<sequence length="745" mass="83050">RYCLFISYALLHFSLAGGFSVPKITKVLNSTGYLSGKKTKERVLETSQFVLDVVHSIDYLQPGTGVAWESIVQVRFLHASVRARLSKISRTHSKRKNVRITFIWRYVGYLMGVDDVLGAARAPERADACLESIVLRLTDPGHENGSMCATFLKNMAPKLISPVKIINAIGLPDPFRIHMALADYLLSPWWFQLRSPMICKAQMMMIAKEIGKRTQFELKEKGRETQHHHGLPGLQGSGNQAQFQAFGIYGYANDSGDGTFIRQMDRYKNCRGKKIFNQTVGDRDRIILDGQADQESGPAPGDVILDPGNVKRIVREEILLPICPTEKGDHFVRFDIEFPEDHWTNDASLKPEQISKCDMEDTIPEDQDSGPLSENMRDSGNNSNSRGCNVTESGWEALNDRQTGLLMDQRREIELAEAGILNNAQTLLGEDTIDSLSGLVNPQTLAVFREQDRWKKLSRGSASHTAAASAAPLSNDLFKNSTSWIGIRSQLDAEDYCELADKVTQSHGKSKAPTASRLEFKEMKTYGGMPMTDEVVIVTCVHCDKPMIPSAVKEHRKPETPVSVVEMSPPPASLPEKKPSEKKQKIAKIAKVKPPGRVKGPLDLDKQCGVVPSIGAPPCARSLTCKSHSMSSKRAVEGRSRPYDILLGMYQKKPMPVKDEKINRDSEAPLADKEDVNVDSDEEYTDLLDAVRSYEPQPLAARPMTYMRRRNNCYRIRDLFLDALKGPCRPIIPSGSAHDQSTMHL</sequence>
<organism evidence="4 5">
    <name type="scientific">Linnemannia gamsii</name>
    <dbReference type="NCBI Taxonomy" id="64522"/>
    <lineage>
        <taxon>Eukaryota</taxon>
        <taxon>Fungi</taxon>
        <taxon>Fungi incertae sedis</taxon>
        <taxon>Mucoromycota</taxon>
        <taxon>Mortierellomycotina</taxon>
        <taxon>Mortierellomycetes</taxon>
        <taxon>Mortierellales</taxon>
        <taxon>Mortierellaceae</taxon>
        <taxon>Linnemannia</taxon>
    </lineage>
</organism>
<feature type="compositionally biased region" description="Polar residues" evidence="1">
    <location>
        <begin position="378"/>
        <end position="390"/>
    </location>
</feature>
<feature type="region of interest" description="Disordered" evidence="1">
    <location>
        <begin position="361"/>
        <end position="390"/>
    </location>
</feature>
<name>A0A9P6UFM3_9FUNG</name>
<gene>
    <name evidence="4" type="ORF">BGZ97_006343</name>
</gene>
<dbReference type="PANTHER" id="PTHR47805:SF1">
    <property type="entry name" value="SAGA-ASSOCIATED FACTOR 73"/>
    <property type="match status" value="1"/>
</dbReference>
<dbReference type="AlphaFoldDB" id="A0A9P6UFM3"/>
<protein>
    <recommendedName>
        <fullName evidence="3">SCA7 domain-containing protein</fullName>
    </recommendedName>
</protein>
<keyword evidence="5" id="KW-1185">Reference proteome</keyword>
<dbReference type="InterPro" id="IPR013243">
    <property type="entry name" value="SCA7_dom"/>
</dbReference>
<feature type="chain" id="PRO_5040302806" description="SCA7 domain-containing protein" evidence="2">
    <location>
        <begin position="19"/>
        <end position="745"/>
    </location>
</feature>
<dbReference type="OrthoDB" id="21678at2759"/>
<evidence type="ECO:0000256" key="1">
    <source>
        <dbReference type="SAM" id="MobiDB-lite"/>
    </source>
</evidence>
<keyword evidence="2" id="KW-0732">Signal</keyword>
<proteinExistence type="predicted"/>
<dbReference type="EMBL" id="JAAAIN010002808">
    <property type="protein sequence ID" value="KAG0289926.1"/>
    <property type="molecule type" value="Genomic_DNA"/>
</dbReference>
<feature type="region of interest" description="Disordered" evidence="1">
    <location>
        <begin position="559"/>
        <end position="584"/>
    </location>
</feature>
<dbReference type="PANTHER" id="PTHR47805">
    <property type="entry name" value="SAGA-ASSOCIATED FACTOR 73"/>
    <property type="match status" value="1"/>
</dbReference>
<evidence type="ECO:0000313" key="4">
    <source>
        <dbReference type="EMBL" id="KAG0289926.1"/>
    </source>
</evidence>
<comment type="caution">
    <text evidence="4">The sequence shown here is derived from an EMBL/GenBank/DDBJ whole genome shotgun (WGS) entry which is preliminary data.</text>
</comment>